<accession>A0AAV1GJX2</accession>
<dbReference type="Proteomes" id="UP001178508">
    <property type="component" value="Chromosome 15"/>
</dbReference>
<evidence type="ECO:0000313" key="2">
    <source>
        <dbReference type="EMBL" id="CAJ1074316.1"/>
    </source>
</evidence>
<gene>
    <name evidence="2" type="ORF">XNOV1_A021462</name>
</gene>
<proteinExistence type="predicted"/>
<organism evidence="2 3">
    <name type="scientific">Xyrichtys novacula</name>
    <name type="common">Pearly razorfish</name>
    <name type="synonym">Hemipteronotus novacula</name>
    <dbReference type="NCBI Taxonomy" id="13765"/>
    <lineage>
        <taxon>Eukaryota</taxon>
        <taxon>Metazoa</taxon>
        <taxon>Chordata</taxon>
        <taxon>Craniata</taxon>
        <taxon>Vertebrata</taxon>
        <taxon>Euteleostomi</taxon>
        <taxon>Actinopterygii</taxon>
        <taxon>Neopterygii</taxon>
        <taxon>Teleostei</taxon>
        <taxon>Neoteleostei</taxon>
        <taxon>Acanthomorphata</taxon>
        <taxon>Eupercaria</taxon>
        <taxon>Labriformes</taxon>
        <taxon>Labridae</taxon>
        <taxon>Xyrichtys</taxon>
    </lineage>
</organism>
<evidence type="ECO:0000313" key="3">
    <source>
        <dbReference type="Proteomes" id="UP001178508"/>
    </source>
</evidence>
<name>A0AAV1GJX2_XYRNO</name>
<protein>
    <submittedName>
        <fullName evidence="2">Uncharacterized protein</fullName>
    </submittedName>
</protein>
<keyword evidence="3" id="KW-1185">Reference proteome</keyword>
<sequence length="250" mass="28734">MADSSDTTEGRENKTWSSVIGRNRPKETIFPIFIMEREILSKEECIKNPVREAEVYHSLIQEVHPIHLRSVQRVGALRPIYLHDKGARAKLLIKGISIRGKHISLKEENPFSLKSCMANQDANQITIKELPESADDNLVTEFLSKQGCKIVGKVMRRMIRYNNNQLTNCSNGDRMAYIEAMPPEPISRSVKIGPHWVKVFYYGQAPVKRQHRDNKEAEETAPSPQYSPTTEHSFKIIRETYEKYVEKPPS</sequence>
<reference evidence="2" key="1">
    <citation type="submission" date="2023-08" db="EMBL/GenBank/DDBJ databases">
        <authorList>
            <person name="Alioto T."/>
            <person name="Alioto T."/>
            <person name="Gomez Garrido J."/>
        </authorList>
    </citation>
    <scope>NUCLEOTIDE SEQUENCE</scope>
</reference>
<feature type="compositionally biased region" description="Polar residues" evidence="1">
    <location>
        <begin position="222"/>
        <end position="231"/>
    </location>
</feature>
<dbReference type="AlphaFoldDB" id="A0AAV1GJX2"/>
<feature type="region of interest" description="Disordered" evidence="1">
    <location>
        <begin position="208"/>
        <end position="233"/>
    </location>
</feature>
<dbReference type="EMBL" id="OY660878">
    <property type="protein sequence ID" value="CAJ1074316.1"/>
    <property type="molecule type" value="Genomic_DNA"/>
</dbReference>
<evidence type="ECO:0000256" key="1">
    <source>
        <dbReference type="SAM" id="MobiDB-lite"/>
    </source>
</evidence>